<dbReference type="Gene3D" id="1.10.150.130">
    <property type="match status" value="1"/>
</dbReference>
<evidence type="ECO:0000256" key="1">
    <source>
        <dbReference type="ARBA" id="ARBA00022908"/>
    </source>
</evidence>
<dbReference type="InterPro" id="IPR010998">
    <property type="entry name" value="Integrase_recombinase_N"/>
</dbReference>
<dbReference type="EMBL" id="RKIK01000109">
    <property type="protein sequence ID" value="ROV57857.1"/>
    <property type="molecule type" value="Genomic_DNA"/>
</dbReference>
<keyword evidence="3" id="KW-0233">DNA recombination</keyword>
<dbReference type="GO" id="GO:0003677">
    <property type="term" value="F:DNA binding"/>
    <property type="evidence" value="ECO:0007669"/>
    <property type="project" value="UniProtKB-UniRule"/>
</dbReference>
<feature type="domain" description="Core-binding (CB)" evidence="6">
    <location>
        <begin position="8"/>
        <end position="103"/>
    </location>
</feature>
<dbReference type="GO" id="GO:0015074">
    <property type="term" value="P:DNA integration"/>
    <property type="evidence" value="ECO:0007669"/>
    <property type="project" value="UniProtKB-KW"/>
</dbReference>
<evidence type="ECO:0000313" key="8">
    <source>
        <dbReference type="Proteomes" id="UP000278792"/>
    </source>
</evidence>
<keyword evidence="1" id="KW-0229">DNA integration</keyword>
<dbReference type="PROSITE" id="PS51900">
    <property type="entry name" value="CB"/>
    <property type="match status" value="1"/>
</dbReference>
<evidence type="ECO:0000256" key="4">
    <source>
        <dbReference type="PROSITE-ProRule" id="PRU01248"/>
    </source>
</evidence>
<accession>A0A3N3DTM8</accession>
<protein>
    <submittedName>
        <fullName evidence="7">Integrase</fullName>
    </submittedName>
</protein>
<evidence type="ECO:0000256" key="3">
    <source>
        <dbReference type="ARBA" id="ARBA00023172"/>
    </source>
</evidence>
<dbReference type="Pfam" id="PF00589">
    <property type="entry name" value="Phage_integrase"/>
    <property type="match status" value="1"/>
</dbReference>
<proteinExistence type="predicted"/>
<organism evidence="7 8">
    <name type="scientific">Vibrio ponticus</name>
    <dbReference type="NCBI Taxonomy" id="265668"/>
    <lineage>
        <taxon>Bacteria</taxon>
        <taxon>Pseudomonadati</taxon>
        <taxon>Pseudomonadota</taxon>
        <taxon>Gammaproteobacteria</taxon>
        <taxon>Vibrionales</taxon>
        <taxon>Vibrionaceae</taxon>
        <taxon>Vibrio</taxon>
    </lineage>
</organism>
<feature type="domain" description="Tyr recombinase" evidence="5">
    <location>
        <begin position="129"/>
        <end position="311"/>
    </location>
</feature>
<sequence length="318" mass="36394">MKKNVPVITDSEKIKYFITLLSNSVTKDVVNELTASEYSNSSLLALTKDWNLFVEFCLSKSVDAIPASTTAVRLFIEKSSTNRKFASLKRYIVTISLFHKVLGLPDPTKNSRVQSTLASLRIDKKGDHQSTNALTRPHLTQLHQQLIRSQEIKDWRDLAIYHVMFEGLLRRSELRDLHLEQIKVNHDYISIFIGQDELALTKEASLALYRWLNVRGNQGEFVFTAIDRHGNLSYEQLNDSSIYRTIRRASEILGSKINFSGQSLRVGAAQELAQQGVKVRDIQYAGRWLSPAMPYQYIGNKAKAELEKMRYLSFSYLE</sequence>
<keyword evidence="2 4" id="KW-0238">DNA-binding</keyword>
<name>A0A3N3DTM8_9VIBR</name>
<dbReference type="InterPro" id="IPR052925">
    <property type="entry name" value="Phage_Integrase-like_Recomb"/>
</dbReference>
<gene>
    <name evidence="7" type="ORF">EGH82_21080</name>
</gene>
<comment type="caution">
    <text evidence="7">The sequence shown here is derived from an EMBL/GenBank/DDBJ whole genome shotgun (WGS) entry which is preliminary data.</text>
</comment>
<evidence type="ECO:0000256" key="2">
    <source>
        <dbReference type="ARBA" id="ARBA00023125"/>
    </source>
</evidence>
<dbReference type="PANTHER" id="PTHR34605">
    <property type="entry name" value="PHAGE_INTEGRASE DOMAIN-CONTAINING PROTEIN"/>
    <property type="match status" value="1"/>
</dbReference>
<dbReference type="GO" id="GO:0006310">
    <property type="term" value="P:DNA recombination"/>
    <property type="evidence" value="ECO:0007669"/>
    <property type="project" value="UniProtKB-KW"/>
</dbReference>
<dbReference type="InterPro" id="IPR011010">
    <property type="entry name" value="DNA_brk_join_enz"/>
</dbReference>
<evidence type="ECO:0000259" key="6">
    <source>
        <dbReference type="PROSITE" id="PS51900"/>
    </source>
</evidence>
<dbReference type="SUPFAM" id="SSF56349">
    <property type="entry name" value="DNA breaking-rejoining enzymes"/>
    <property type="match status" value="1"/>
</dbReference>
<dbReference type="Gene3D" id="1.10.443.10">
    <property type="entry name" value="Intergrase catalytic core"/>
    <property type="match status" value="1"/>
</dbReference>
<dbReference type="SUPFAM" id="SSF47823">
    <property type="entry name" value="lambda integrase-like, N-terminal domain"/>
    <property type="match status" value="1"/>
</dbReference>
<evidence type="ECO:0000259" key="5">
    <source>
        <dbReference type="PROSITE" id="PS51898"/>
    </source>
</evidence>
<dbReference type="InterPro" id="IPR002104">
    <property type="entry name" value="Integrase_catalytic"/>
</dbReference>
<dbReference type="InterPro" id="IPR044068">
    <property type="entry name" value="CB"/>
</dbReference>
<evidence type="ECO:0000313" key="7">
    <source>
        <dbReference type="EMBL" id="ROV57857.1"/>
    </source>
</evidence>
<dbReference type="AlphaFoldDB" id="A0A3N3DTM8"/>
<dbReference type="Proteomes" id="UP000278792">
    <property type="component" value="Unassembled WGS sequence"/>
</dbReference>
<dbReference type="PROSITE" id="PS51898">
    <property type="entry name" value="TYR_RECOMBINASE"/>
    <property type="match status" value="1"/>
</dbReference>
<dbReference type="PANTHER" id="PTHR34605:SF3">
    <property type="entry name" value="P CELL-TYPE AGGLUTINATION PROTEIN MAP4-LIKE-RELATED"/>
    <property type="match status" value="1"/>
</dbReference>
<reference evidence="7 8" key="1">
    <citation type="submission" date="2018-11" db="EMBL/GenBank/DDBJ databases">
        <title>Vibrio ponticus strain CAIM 1751 pathogenic for the snapper Lutjanus guttatus.</title>
        <authorList>
            <person name="Soto-Rodriguez S."/>
            <person name="Lozano-Olvera R."/>
            <person name="Gomez-Gil B."/>
        </authorList>
    </citation>
    <scope>NUCLEOTIDE SEQUENCE [LARGE SCALE GENOMIC DNA]</scope>
    <source>
        <strain evidence="7 8">CAIM 1751</strain>
    </source>
</reference>
<dbReference type="InterPro" id="IPR013762">
    <property type="entry name" value="Integrase-like_cat_sf"/>
</dbReference>